<keyword evidence="1" id="KW-0472">Membrane</keyword>
<evidence type="ECO:0000313" key="3">
    <source>
        <dbReference type="Proteomes" id="UP001237448"/>
    </source>
</evidence>
<protein>
    <submittedName>
        <fullName evidence="2">Uncharacterized protein (DUF983 family)</fullName>
    </submittedName>
</protein>
<gene>
    <name evidence="2" type="ORF">J3R73_002849</name>
</gene>
<dbReference type="InterPro" id="IPR009325">
    <property type="entry name" value="DUF983"/>
</dbReference>
<reference evidence="2 3" key="1">
    <citation type="submission" date="2023-07" db="EMBL/GenBank/DDBJ databases">
        <title>Genomic Encyclopedia of Type Strains, Phase IV (KMG-IV): sequencing the most valuable type-strain genomes for metagenomic binning, comparative biology and taxonomic classification.</title>
        <authorList>
            <person name="Goeker M."/>
        </authorList>
    </citation>
    <scope>NUCLEOTIDE SEQUENCE [LARGE SCALE GENOMIC DNA]</scope>
    <source>
        <strain evidence="2 3">DSM 5896</strain>
    </source>
</reference>
<organism evidence="2 3">
    <name type="scientific">Labrys monachus</name>
    <dbReference type="NCBI Taxonomy" id="217067"/>
    <lineage>
        <taxon>Bacteria</taxon>
        <taxon>Pseudomonadati</taxon>
        <taxon>Pseudomonadota</taxon>
        <taxon>Alphaproteobacteria</taxon>
        <taxon>Hyphomicrobiales</taxon>
        <taxon>Xanthobacteraceae</taxon>
        <taxon>Labrys</taxon>
    </lineage>
</organism>
<comment type="caution">
    <text evidence="2">The sequence shown here is derived from an EMBL/GenBank/DDBJ whole genome shotgun (WGS) entry which is preliminary data.</text>
</comment>
<evidence type="ECO:0000313" key="2">
    <source>
        <dbReference type="EMBL" id="MDQ0393057.1"/>
    </source>
</evidence>
<dbReference type="EMBL" id="JAUSVK010000001">
    <property type="protein sequence ID" value="MDQ0393057.1"/>
    <property type="molecule type" value="Genomic_DNA"/>
</dbReference>
<feature type="transmembrane region" description="Helical" evidence="1">
    <location>
        <begin position="88"/>
        <end position="110"/>
    </location>
</feature>
<name>A0ABU0FEL5_9HYPH</name>
<dbReference type="Pfam" id="PF06170">
    <property type="entry name" value="DUF983"/>
    <property type="match status" value="1"/>
</dbReference>
<keyword evidence="1" id="KW-1133">Transmembrane helix</keyword>
<accession>A0ABU0FEL5</accession>
<dbReference type="RefSeq" id="WP_307427825.1">
    <property type="nucleotide sequence ID" value="NZ_JAUSVK010000001.1"/>
</dbReference>
<sequence length="138" mass="15338">MAAMIEYSPGQRDVALAMRRGLTLRCPNCGKGHLFSSYLKVVDRCEACGEELFHHQADDAPPYFTMLIVGHVIVAGVLSLEIGWHPPIWLHMLIWLPLTVILSLALLPVIKGSIVGLQWANRMHGFASDHDPDAISHY</sequence>
<keyword evidence="3" id="KW-1185">Reference proteome</keyword>
<keyword evidence="1" id="KW-0812">Transmembrane</keyword>
<feature type="transmembrane region" description="Helical" evidence="1">
    <location>
        <begin position="63"/>
        <end position="82"/>
    </location>
</feature>
<dbReference type="Proteomes" id="UP001237448">
    <property type="component" value="Unassembled WGS sequence"/>
</dbReference>
<proteinExistence type="predicted"/>
<evidence type="ECO:0000256" key="1">
    <source>
        <dbReference type="SAM" id="Phobius"/>
    </source>
</evidence>